<dbReference type="SUPFAM" id="SSF48498">
    <property type="entry name" value="Tetracyclin repressor-like, C-terminal domain"/>
    <property type="match status" value="1"/>
</dbReference>
<evidence type="ECO:0000256" key="4">
    <source>
        <dbReference type="PROSITE-ProRule" id="PRU00335"/>
    </source>
</evidence>
<sequence length="197" mass="21245">MGMGRPREFDADKALDQALDVFWRRGYEGTSLSDLTEAMGVTRPSLYAAFGNKEELFRKVLDRYGAMRADPSCDVLNEPTSRRAVERLLMSFAGAGDDAPRGCLMVQGALVCSEASDGIREELNARRAAGEARLCARLEEWKAAGDLPADADPQSLARYVMAVANGMSVQATGGASADELKRVVDLTMKGWPSPPAP</sequence>
<dbReference type="Proteomes" id="UP000542776">
    <property type="component" value="Unassembled WGS sequence"/>
</dbReference>
<gene>
    <name evidence="6" type="ORF">GGR04_003328</name>
</gene>
<proteinExistence type="predicted"/>
<keyword evidence="2 4" id="KW-0238">DNA-binding</keyword>
<dbReference type="InterPro" id="IPR001647">
    <property type="entry name" value="HTH_TetR"/>
</dbReference>
<dbReference type="PANTHER" id="PTHR47506">
    <property type="entry name" value="TRANSCRIPTIONAL REGULATORY PROTEIN"/>
    <property type="match status" value="1"/>
</dbReference>
<dbReference type="Gene3D" id="1.10.10.60">
    <property type="entry name" value="Homeodomain-like"/>
    <property type="match status" value="1"/>
</dbReference>
<dbReference type="InterPro" id="IPR011075">
    <property type="entry name" value="TetR_C"/>
</dbReference>
<feature type="domain" description="HTH tetR-type" evidence="5">
    <location>
        <begin position="8"/>
        <end position="68"/>
    </location>
</feature>
<evidence type="ECO:0000313" key="6">
    <source>
        <dbReference type="EMBL" id="MBB3999458.1"/>
    </source>
</evidence>
<keyword evidence="3" id="KW-0804">Transcription</keyword>
<keyword evidence="7" id="KW-1185">Reference proteome</keyword>
<evidence type="ECO:0000313" key="7">
    <source>
        <dbReference type="Proteomes" id="UP000542776"/>
    </source>
</evidence>
<dbReference type="SUPFAM" id="SSF46689">
    <property type="entry name" value="Homeodomain-like"/>
    <property type="match status" value="1"/>
</dbReference>
<feature type="DNA-binding region" description="H-T-H motif" evidence="4">
    <location>
        <begin position="31"/>
        <end position="50"/>
    </location>
</feature>
<dbReference type="PROSITE" id="PS01081">
    <property type="entry name" value="HTH_TETR_1"/>
    <property type="match status" value="1"/>
</dbReference>
<evidence type="ECO:0000256" key="3">
    <source>
        <dbReference type="ARBA" id="ARBA00023163"/>
    </source>
</evidence>
<dbReference type="PANTHER" id="PTHR47506:SF1">
    <property type="entry name" value="HTH-TYPE TRANSCRIPTIONAL REGULATOR YJDC"/>
    <property type="match status" value="1"/>
</dbReference>
<dbReference type="Gene3D" id="1.10.357.10">
    <property type="entry name" value="Tetracycline Repressor, domain 2"/>
    <property type="match status" value="1"/>
</dbReference>
<organism evidence="6 7">
    <name type="scientific">Aureimonas pseudogalii</name>
    <dbReference type="NCBI Taxonomy" id="1744844"/>
    <lineage>
        <taxon>Bacteria</taxon>
        <taxon>Pseudomonadati</taxon>
        <taxon>Pseudomonadota</taxon>
        <taxon>Alphaproteobacteria</taxon>
        <taxon>Hyphomicrobiales</taxon>
        <taxon>Aurantimonadaceae</taxon>
        <taxon>Aureimonas</taxon>
    </lineage>
</organism>
<accession>A0A7W6H6N2</accession>
<dbReference type="RefSeq" id="WP_183201007.1">
    <property type="nucleotide sequence ID" value="NZ_JACIEK010000010.1"/>
</dbReference>
<name>A0A7W6H6N2_9HYPH</name>
<reference evidence="6 7" key="1">
    <citation type="submission" date="2020-08" db="EMBL/GenBank/DDBJ databases">
        <title>Genomic Encyclopedia of Type Strains, Phase IV (KMG-IV): sequencing the most valuable type-strain genomes for metagenomic binning, comparative biology and taxonomic classification.</title>
        <authorList>
            <person name="Goeker M."/>
        </authorList>
    </citation>
    <scope>NUCLEOTIDE SEQUENCE [LARGE SCALE GENOMIC DNA]</scope>
    <source>
        <strain evidence="6 7">DSM 102238</strain>
    </source>
</reference>
<dbReference type="Pfam" id="PF00440">
    <property type="entry name" value="TetR_N"/>
    <property type="match status" value="1"/>
</dbReference>
<evidence type="ECO:0000256" key="2">
    <source>
        <dbReference type="ARBA" id="ARBA00023125"/>
    </source>
</evidence>
<evidence type="ECO:0000256" key="1">
    <source>
        <dbReference type="ARBA" id="ARBA00023015"/>
    </source>
</evidence>
<comment type="caution">
    <text evidence="6">The sequence shown here is derived from an EMBL/GenBank/DDBJ whole genome shotgun (WGS) entry which is preliminary data.</text>
</comment>
<dbReference type="EMBL" id="JACIEK010000010">
    <property type="protein sequence ID" value="MBB3999458.1"/>
    <property type="molecule type" value="Genomic_DNA"/>
</dbReference>
<dbReference type="InterPro" id="IPR036271">
    <property type="entry name" value="Tet_transcr_reg_TetR-rel_C_sf"/>
</dbReference>
<dbReference type="AlphaFoldDB" id="A0A7W6H6N2"/>
<dbReference type="InterPro" id="IPR023772">
    <property type="entry name" value="DNA-bd_HTH_TetR-type_CS"/>
</dbReference>
<dbReference type="Pfam" id="PF16925">
    <property type="entry name" value="TetR_C_13"/>
    <property type="match status" value="1"/>
</dbReference>
<dbReference type="PROSITE" id="PS50977">
    <property type="entry name" value="HTH_TETR_2"/>
    <property type="match status" value="1"/>
</dbReference>
<dbReference type="InterPro" id="IPR009057">
    <property type="entry name" value="Homeodomain-like_sf"/>
</dbReference>
<dbReference type="GO" id="GO:0003677">
    <property type="term" value="F:DNA binding"/>
    <property type="evidence" value="ECO:0007669"/>
    <property type="project" value="UniProtKB-UniRule"/>
</dbReference>
<evidence type="ECO:0000259" key="5">
    <source>
        <dbReference type="PROSITE" id="PS50977"/>
    </source>
</evidence>
<protein>
    <submittedName>
        <fullName evidence="6">AcrR family transcriptional regulator</fullName>
    </submittedName>
</protein>
<keyword evidence="1" id="KW-0805">Transcription regulation</keyword>
<dbReference type="PRINTS" id="PR00455">
    <property type="entry name" value="HTHTETR"/>
</dbReference>